<feature type="transmembrane region" description="Helical" evidence="1">
    <location>
        <begin position="56"/>
        <end position="74"/>
    </location>
</feature>
<feature type="transmembrane region" description="Helical" evidence="1">
    <location>
        <begin position="267"/>
        <end position="287"/>
    </location>
</feature>
<organism evidence="2 3">
    <name type="scientific">Bacillus timonensis</name>
    <dbReference type="NCBI Taxonomy" id="1033734"/>
    <lineage>
        <taxon>Bacteria</taxon>
        <taxon>Bacillati</taxon>
        <taxon>Bacillota</taxon>
        <taxon>Bacilli</taxon>
        <taxon>Bacillales</taxon>
        <taxon>Bacillaceae</taxon>
        <taxon>Bacillus</taxon>
    </lineage>
</organism>
<feature type="transmembrane region" description="Helical" evidence="1">
    <location>
        <begin position="155"/>
        <end position="175"/>
    </location>
</feature>
<evidence type="ECO:0000256" key="1">
    <source>
        <dbReference type="SAM" id="Phobius"/>
    </source>
</evidence>
<dbReference type="AlphaFoldDB" id="A0A4V3V6Z3"/>
<gene>
    <name evidence="2" type="ORF">E1I69_23855</name>
</gene>
<proteinExistence type="predicted"/>
<feature type="transmembrane region" description="Helical" evidence="1">
    <location>
        <begin position="24"/>
        <end position="44"/>
    </location>
</feature>
<dbReference type="EMBL" id="SLUB01000112">
    <property type="protein sequence ID" value="THE09063.1"/>
    <property type="molecule type" value="Genomic_DNA"/>
</dbReference>
<evidence type="ECO:0000313" key="2">
    <source>
        <dbReference type="EMBL" id="THE09063.1"/>
    </source>
</evidence>
<name>A0A4V3V6Z3_9BACI</name>
<feature type="transmembrane region" description="Helical" evidence="1">
    <location>
        <begin position="356"/>
        <end position="376"/>
    </location>
</feature>
<protein>
    <submittedName>
        <fullName evidence="2">Oligosaccharide repeat unit polymerase</fullName>
    </submittedName>
</protein>
<feature type="transmembrane region" description="Helical" evidence="1">
    <location>
        <begin position="225"/>
        <end position="246"/>
    </location>
</feature>
<evidence type="ECO:0000313" key="3">
    <source>
        <dbReference type="Proteomes" id="UP000306477"/>
    </source>
</evidence>
<comment type="caution">
    <text evidence="2">The sequence shown here is derived from an EMBL/GenBank/DDBJ whole genome shotgun (WGS) entry which is preliminary data.</text>
</comment>
<feature type="transmembrane region" description="Helical" evidence="1">
    <location>
        <begin position="385"/>
        <end position="401"/>
    </location>
</feature>
<sequence>MKTKLFGRINKTKQVIRHITKQKYFPLILLESYLFISVILFYFGPINYPNVSVFKTVSLILLYNFFLVIGYLVAEKKITLIENKKMVISFNKIRIMILTGAIISIFFSYVSFVSYSSSINPLIIIKDILGGISDPGEAYLRNIQIAREGGVITKFMTLLSPVTFLTIPLGLFFYFKLKTFEKIVVAIAIVTEILTFIIKGTNFGIFKIAIIFVVIFMLNRGYEKINLITKGLIGFALFYFLFSISDRMQLTEIPNTVFNIEIDKQHILFKLLPVSLSVPIMLAMSYVSQGYYALSLTSLYNFESTYGFGSGRFLISNMQSLLDINIWERTYQYKMDPLWDSRVNWHTIYVWFANDVGIYGVLVIMAIIGFLFCLVLKDAKEQKNIFAIILLPLYIIMLLFIPANNIIFDNPLMFMPFVIFNIVWIFSKRWSVRT</sequence>
<keyword evidence="1" id="KW-0472">Membrane</keyword>
<dbReference type="Proteomes" id="UP000306477">
    <property type="component" value="Unassembled WGS sequence"/>
</dbReference>
<dbReference type="RefSeq" id="WP_136381997.1">
    <property type="nucleotide sequence ID" value="NZ_SLUB01000112.1"/>
</dbReference>
<keyword evidence="3" id="KW-1185">Reference proteome</keyword>
<accession>A0A4V3V6Z3</accession>
<dbReference type="OrthoDB" id="3010386at2"/>
<keyword evidence="1" id="KW-1133">Transmembrane helix</keyword>
<feature type="transmembrane region" description="Helical" evidence="1">
    <location>
        <begin position="196"/>
        <end position="219"/>
    </location>
</feature>
<reference evidence="2 3" key="1">
    <citation type="journal article" date="2019" name="Indoor Air">
        <title>Impacts of indoor surface finishes on bacterial viability.</title>
        <authorList>
            <person name="Hu J."/>
            <person name="Maamar S.B."/>
            <person name="Glawe A.J."/>
            <person name="Gottel N."/>
            <person name="Gilbert J.A."/>
            <person name="Hartmann E.M."/>
        </authorList>
    </citation>
    <scope>NUCLEOTIDE SEQUENCE [LARGE SCALE GENOMIC DNA]</scope>
    <source>
        <strain evidence="2 3">AF060A6</strain>
    </source>
</reference>
<feature type="transmembrane region" description="Helical" evidence="1">
    <location>
        <begin position="407"/>
        <end position="426"/>
    </location>
</feature>
<keyword evidence="1" id="KW-0812">Transmembrane</keyword>
<feature type="transmembrane region" description="Helical" evidence="1">
    <location>
        <begin position="95"/>
        <end position="112"/>
    </location>
</feature>